<comment type="caution">
    <text evidence="10">The sequence shown here is derived from an EMBL/GenBank/DDBJ whole genome shotgun (WGS) entry which is preliminary data.</text>
</comment>
<keyword evidence="11" id="KW-1185">Reference proteome</keyword>
<feature type="region of interest" description="Disordered" evidence="7">
    <location>
        <begin position="442"/>
        <end position="470"/>
    </location>
</feature>
<dbReference type="PANTHER" id="PTHR33463:SF187">
    <property type="entry name" value="AND NB-ARC DOMAIN DISEASE RESISTANCE PROTEIN, PUTATIVE-RELATED"/>
    <property type="match status" value="1"/>
</dbReference>
<keyword evidence="5" id="KW-0611">Plant defense</keyword>
<accession>A0AAD6PN76</accession>
<dbReference type="SMART" id="SM00369">
    <property type="entry name" value="LRR_TYP"/>
    <property type="match status" value="2"/>
</dbReference>
<evidence type="ECO:0000259" key="8">
    <source>
        <dbReference type="Pfam" id="PF00931"/>
    </source>
</evidence>
<comment type="similarity">
    <text evidence="1">Belongs to the disease resistance NB-LRR family.</text>
</comment>
<sequence>MLRQNDPVSHHVDISFWEYVEKMDDGRMRCKFCRHLFAKGTSISRIKFHLAGVTGRGVKTCGPVPQDVQDAAFAAIDGPPEKKLKTVAGSSNNDVTNEISASAQQQNNEMMMARQREDLSLEDWMASIPVEDMELLERGRFHERPSFNQADEHRGDPSQPTHDQLCSPSVNNDATMNDAQNVVGVRTEPVVQVLEQSNAELDNLSVDAGRTQVGVQGMEHGGEEERVCSHLDMDNSMENTGEGSVQHVDRIVSPCNRRGATERLVQPGLGGSSSGVNVNHTAILTSPQEQNNEVYNLTGDGTSIQAPDMYEKSWVEIINSLMDDGMQNAIGVAQPGAGASSSGVLKYNTSETRGDPLPCAISASAQEHNNKVIYVEMAQGEPFFTGEIACDLLRGRTELVHNAPKTRPLTEQASPETELPWGRNSPEQLQHDAFETIPRTEQAPLLERGSSHDRQSINQVDEPREDSSQPADLLCLGHARYDGQLCSPAVNNDAIMNDVQNMDRMRKEPVEKEEEDMDTNSGRSVQRAGASSSVGLKHNTSETRGAPLPTGSTKLVGRAFEENRKVIWSWLRDDEVSTIGIYGMGGAGKTTMLKHIHNELLRIADISHHVFWVTVSQDFSIHTLQKKIAKCINLSLSNEEEELHIAAELSRELIKKQKWILILDDLWDSFELHEVGIPVPLKGCKLIMTTRSKEVCGRMDCRNNIIVNPLSDGEAWTLFREILGHDTPLSTEVEQIAKSITKECDGLPLGIKTMAGTMKVVDGIHGWSNALERLRQSRVGPNGMERVFSSLRFSYTHLSDVTMQQCFLYCALFPEDSAINRLKLIHYLIDMGVIKGLPSRKAEFDEGHSMLDRLEKVFLLKRISDGGAVMMHDLIRDMAIQILEENSQAIVKAGAQLKELPDTEEWTEKLTTVSLMNNQIEEICSSHSLRCPNLSTLLLCNNHRLRFIAGSFFEQLHGLKVLDLSRTAIECLPDSVSNLVGLTSLLLKDCRRLSRVPSLKKLRALKRLDLSRAPLEKIPHGMKCLSNLRYLRMNGCGEKKFPSGILPKLSHLQVFILEEWILNDGRMGVQTYAPVTVEGKEVGCLRKLESLECYFEDHSNYVEYLKSRDQTQSLRKCKIVIGHFREDELRKLKHSCLGSKMIVVGNLNINRDGDLQVISSNDIQQLICKCIDTRSLGDVVPLKYATELEFISIRSCNSMESLISSSWFCSAPLPSPFYNGIFSGLKKYYCCGCKSMKNLFPLVLLPNLVNLEEITVTQCEKMVEIIGGIRLDEEGVMGEENNINTELKLPKLRVLTLHELPELKSICSAKLICDSLEVIHVCNCKSMEILFPSSWFCSAALPSPSYNGGTRSNEEGVMGEESSTNTRFNLPKLLYLELSGLPELRSICCAKLICNSLEYIFIIKCEKLKRMGICFSLLENGQPSPPPSLEEIIAYPEKWWESVVEWEHPNTKDVLRPFVRFKNLDVGHIERKLRKHAS</sequence>
<keyword evidence="6" id="KW-0067">ATP-binding</keyword>
<feature type="region of interest" description="Disordered" evidence="7">
    <location>
        <begin position="508"/>
        <end position="550"/>
    </location>
</feature>
<dbReference type="InterPro" id="IPR032675">
    <property type="entry name" value="LRR_dom_sf"/>
</dbReference>
<dbReference type="SUPFAM" id="SSF52540">
    <property type="entry name" value="P-loop containing nucleoside triphosphate hydrolases"/>
    <property type="match status" value="1"/>
</dbReference>
<dbReference type="FunFam" id="3.40.50.300:FF:001091">
    <property type="entry name" value="Probable disease resistance protein At1g61300"/>
    <property type="match status" value="1"/>
</dbReference>
<dbReference type="Gene3D" id="1.10.10.10">
    <property type="entry name" value="Winged helix-like DNA-binding domain superfamily/Winged helix DNA-binding domain"/>
    <property type="match status" value="1"/>
</dbReference>
<dbReference type="InterPro" id="IPR002182">
    <property type="entry name" value="NB-ARC"/>
</dbReference>
<keyword evidence="3" id="KW-0677">Repeat</keyword>
<evidence type="ECO:0000313" key="11">
    <source>
        <dbReference type="Proteomes" id="UP001164929"/>
    </source>
</evidence>
<feature type="region of interest" description="Disordered" evidence="7">
    <location>
        <begin position="403"/>
        <end position="425"/>
    </location>
</feature>
<organism evidence="10 11">
    <name type="scientific">Populus alba x Populus x berolinensis</name>
    <dbReference type="NCBI Taxonomy" id="444605"/>
    <lineage>
        <taxon>Eukaryota</taxon>
        <taxon>Viridiplantae</taxon>
        <taxon>Streptophyta</taxon>
        <taxon>Embryophyta</taxon>
        <taxon>Tracheophyta</taxon>
        <taxon>Spermatophyta</taxon>
        <taxon>Magnoliopsida</taxon>
        <taxon>eudicotyledons</taxon>
        <taxon>Gunneridae</taxon>
        <taxon>Pentapetalae</taxon>
        <taxon>rosids</taxon>
        <taxon>fabids</taxon>
        <taxon>Malpighiales</taxon>
        <taxon>Salicaceae</taxon>
        <taxon>Saliceae</taxon>
        <taxon>Populus</taxon>
    </lineage>
</organism>
<evidence type="ECO:0000313" key="10">
    <source>
        <dbReference type="EMBL" id="KAJ6951237.1"/>
    </source>
</evidence>
<evidence type="ECO:0000256" key="7">
    <source>
        <dbReference type="SAM" id="MobiDB-lite"/>
    </source>
</evidence>
<dbReference type="InterPro" id="IPR050905">
    <property type="entry name" value="Plant_NBS-LRR"/>
</dbReference>
<feature type="compositionally biased region" description="Basic and acidic residues" evidence="7">
    <location>
        <begin position="147"/>
        <end position="156"/>
    </location>
</feature>
<dbReference type="PRINTS" id="PR00364">
    <property type="entry name" value="DISEASERSIST"/>
</dbReference>
<dbReference type="Pfam" id="PF00931">
    <property type="entry name" value="NB-ARC"/>
    <property type="match status" value="1"/>
</dbReference>
<feature type="compositionally biased region" description="Polar residues" evidence="7">
    <location>
        <begin position="158"/>
        <end position="172"/>
    </location>
</feature>
<dbReference type="Gene3D" id="3.80.10.10">
    <property type="entry name" value="Ribonuclease Inhibitor"/>
    <property type="match status" value="1"/>
</dbReference>
<dbReference type="GO" id="GO:0006952">
    <property type="term" value="P:defense response"/>
    <property type="evidence" value="ECO:0007669"/>
    <property type="project" value="UniProtKB-KW"/>
</dbReference>
<keyword evidence="2" id="KW-0433">Leucine-rich repeat</keyword>
<feature type="region of interest" description="Disordered" evidence="7">
    <location>
        <begin position="147"/>
        <end position="172"/>
    </location>
</feature>
<gene>
    <name evidence="10" type="ORF">NC653_040584</name>
</gene>
<protein>
    <submittedName>
        <fullName evidence="10">Disease resistance protein</fullName>
    </submittedName>
</protein>
<feature type="domain" description="Disease resistance protein At4g27190-like leucine-rich repeats" evidence="9">
    <location>
        <begin position="1217"/>
        <end position="1334"/>
    </location>
</feature>
<dbReference type="Pfam" id="PF13855">
    <property type="entry name" value="LRR_8"/>
    <property type="match status" value="1"/>
</dbReference>
<feature type="compositionally biased region" description="Basic and acidic residues" evidence="7">
    <location>
        <begin position="449"/>
        <end position="467"/>
    </location>
</feature>
<evidence type="ECO:0000256" key="4">
    <source>
        <dbReference type="ARBA" id="ARBA00022741"/>
    </source>
</evidence>
<dbReference type="Gene3D" id="3.40.50.300">
    <property type="entry name" value="P-loop containing nucleotide triphosphate hydrolases"/>
    <property type="match status" value="1"/>
</dbReference>
<feature type="domain" description="NB-ARC" evidence="8">
    <location>
        <begin position="565"/>
        <end position="724"/>
    </location>
</feature>
<dbReference type="Proteomes" id="UP001164929">
    <property type="component" value="Chromosome 19"/>
</dbReference>
<feature type="compositionally biased region" description="Polar residues" evidence="7">
    <location>
        <begin position="519"/>
        <end position="534"/>
    </location>
</feature>
<dbReference type="InterPro" id="IPR027417">
    <property type="entry name" value="P-loop_NTPase"/>
</dbReference>
<dbReference type="Gene3D" id="1.10.8.430">
    <property type="entry name" value="Helical domain of apoptotic protease-activating factors"/>
    <property type="match status" value="1"/>
</dbReference>
<evidence type="ECO:0000256" key="3">
    <source>
        <dbReference type="ARBA" id="ARBA00022737"/>
    </source>
</evidence>
<dbReference type="PANTHER" id="PTHR33463">
    <property type="entry name" value="NB-ARC DOMAIN-CONTAINING PROTEIN-RELATED"/>
    <property type="match status" value="1"/>
</dbReference>
<keyword evidence="4" id="KW-0547">Nucleotide-binding</keyword>
<dbReference type="GO" id="GO:0043531">
    <property type="term" value="F:ADP binding"/>
    <property type="evidence" value="ECO:0007669"/>
    <property type="project" value="InterPro"/>
</dbReference>
<dbReference type="SUPFAM" id="SSF52058">
    <property type="entry name" value="L domain-like"/>
    <property type="match status" value="1"/>
</dbReference>
<evidence type="ECO:0000256" key="1">
    <source>
        <dbReference type="ARBA" id="ARBA00008894"/>
    </source>
</evidence>
<reference evidence="10" key="1">
    <citation type="journal article" date="2023" name="Mol. Ecol. Resour.">
        <title>Chromosome-level genome assembly of a triploid poplar Populus alba 'Berolinensis'.</title>
        <authorList>
            <person name="Chen S."/>
            <person name="Yu Y."/>
            <person name="Wang X."/>
            <person name="Wang S."/>
            <person name="Zhang T."/>
            <person name="Zhou Y."/>
            <person name="He R."/>
            <person name="Meng N."/>
            <person name="Wang Y."/>
            <person name="Liu W."/>
            <person name="Liu Z."/>
            <person name="Liu J."/>
            <person name="Guo Q."/>
            <person name="Huang H."/>
            <person name="Sederoff R.R."/>
            <person name="Wang G."/>
            <person name="Qu G."/>
            <person name="Chen S."/>
        </authorList>
    </citation>
    <scope>NUCLEOTIDE SEQUENCE</scope>
    <source>
        <strain evidence="10">SC-2020</strain>
    </source>
</reference>
<proteinExistence type="inferred from homology"/>
<name>A0AAD6PN76_9ROSI</name>
<dbReference type="InterPro" id="IPR003591">
    <property type="entry name" value="Leu-rich_rpt_typical-subtyp"/>
</dbReference>
<dbReference type="InterPro" id="IPR001611">
    <property type="entry name" value="Leu-rich_rpt"/>
</dbReference>
<evidence type="ECO:0000259" key="9">
    <source>
        <dbReference type="Pfam" id="PF23247"/>
    </source>
</evidence>
<dbReference type="EMBL" id="JAQIZT010000019">
    <property type="protein sequence ID" value="KAJ6951237.1"/>
    <property type="molecule type" value="Genomic_DNA"/>
</dbReference>
<dbReference type="InterPro" id="IPR036388">
    <property type="entry name" value="WH-like_DNA-bd_sf"/>
</dbReference>
<evidence type="ECO:0000256" key="5">
    <source>
        <dbReference type="ARBA" id="ARBA00022821"/>
    </source>
</evidence>
<dbReference type="InterPro" id="IPR042197">
    <property type="entry name" value="Apaf_helical"/>
</dbReference>
<dbReference type="GO" id="GO:0005524">
    <property type="term" value="F:ATP binding"/>
    <property type="evidence" value="ECO:0007669"/>
    <property type="project" value="UniProtKB-KW"/>
</dbReference>
<dbReference type="InterPro" id="IPR057135">
    <property type="entry name" value="At4g27190-like_LRR"/>
</dbReference>
<evidence type="ECO:0000256" key="2">
    <source>
        <dbReference type="ARBA" id="ARBA00022614"/>
    </source>
</evidence>
<dbReference type="Pfam" id="PF23247">
    <property type="entry name" value="LRR_RPS2"/>
    <property type="match status" value="1"/>
</dbReference>
<dbReference type="PROSITE" id="PS51450">
    <property type="entry name" value="LRR"/>
    <property type="match status" value="1"/>
</dbReference>
<evidence type="ECO:0000256" key="6">
    <source>
        <dbReference type="ARBA" id="ARBA00022840"/>
    </source>
</evidence>